<sequence>MACSGERSRCGVQIGRRNTSCRRAVGARRRRSLSSGYCRHSRWIEFEITTKTSGPLRVQAQPRTLQWEKTRLASNFPTNRDESTLPQMFSAQMRAMSRTNISCPSGIARTWTNGECQRDLHTFRSSRMITSLFLTWASLASRMACRERRCRASIVYGVMRTTVVGSRGQGP</sequence>
<keyword evidence="2" id="KW-1185">Reference proteome</keyword>
<dbReference type="AlphaFoldDB" id="A0A6A6GFJ8"/>
<name>A0A6A6GFJ8_9PEZI</name>
<reference evidence="2" key="1">
    <citation type="journal article" date="2020" name="Stud. Mycol.">
        <title>101 Dothideomycetes genomes: A test case for predicting lifestyles and emergence of pathogens.</title>
        <authorList>
            <person name="Haridas S."/>
            <person name="Albert R."/>
            <person name="Binder M."/>
            <person name="Bloem J."/>
            <person name="LaButti K."/>
            <person name="Salamov A."/>
            <person name="Andreopoulos B."/>
            <person name="Baker S."/>
            <person name="Barry K."/>
            <person name="Bills G."/>
            <person name="Bluhm B."/>
            <person name="Cannon C."/>
            <person name="Castanera R."/>
            <person name="Culley D."/>
            <person name="Daum C."/>
            <person name="Ezra D."/>
            <person name="Gonzalez J."/>
            <person name="Henrissat B."/>
            <person name="Kuo A."/>
            <person name="Liang C."/>
            <person name="Lipzen A."/>
            <person name="Lutzoni F."/>
            <person name="Magnuson J."/>
            <person name="Mondo S."/>
            <person name="Nolan M."/>
            <person name="Ohm R."/>
            <person name="Pangilinan J."/>
            <person name="Park H.-J."/>
            <person name="Ramirez L."/>
            <person name="Alfaro M."/>
            <person name="Sun H."/>
            <person name="Tritt A."/>
            <person name="Yoshinaga Y."/>
            <person name="Zwiers L.-H."/>
            <person name="Turgeon B."/>
            <person name="Goodwin S."/>
            <person name="Spatafora J."/>
            <person name="Crous P."/>
            <person name="Grigoriev I."/>
        </authorList>
    </citation>
    <scope>NUCLEOTIDE SEQUENCE [LARGE SCALE GENOMIC DNA]</scope>
    <source>
        <strain evidence="2">CECT 20119</strain>
    </source>
</reference>
<accession>A0A6A6GFJ8</accession>
<protein>
    <submittedName>
        <fullName evidence="1">Uncharacterized protein</fullName>
    </submittedName>
</protein>
<evidence type="ECO:0000313" key="1">
    <source>
        <dbReference type="EMBL" id="KAF2224293.1"/>
    </source>
</evidence>
<dbReference type="Proteomes" id="UP000799538">
    <property type="component" value="Unassembled WGS sequence"/>
</dbReference>
<dbReference type="EMBL" id="ML992505">
    <property type="protein sequence ID" value="KAF2224293.1"/>
    <property type="molecule type" value="Genomic_DNA"/>
</dbReference>
<gene>
    <name evidence="1" type="ORF">BDZ85DRAFT_99900</name>
</gene>
<organism evidence="1 2">
    <name type="scientific">Elsinoe ampelina</name>
    <dbReference type="NCBI Taxonomy" id="302913"/>
    <lineage>
        <taxon>Eukaryota</taxon>
        <taxon>Fungi</taxon>
        <taxon>Dikarya</taxon>
        <taxon>Ascomycota</taxon>
        <taxon>Pezizomycotina</taxon>
        <taxon>Dothideomycetes</taxon>
        <taxon>Dothideomycetidae</taxon>
        <taxon>Myriangiales</taxon>
        <taxon>Elsinoaceae</taxon>
        <taxon>Elsinoe</taxon>
    </lineage>
</organism>
<proteinExistence type="predicted"/>
<evidence type="ECO:0000313" key="2">
    <source>
        <dbReference type="Proteomes" id="UP000799538"/>
    </source>
</evidence>